<evidence type="ECO:0000256" key="1">
    <source>
        <dbReference type="ARBA" id="ARBA00022553"/>
    </source>
</evidence>
<reference evidence="4" key="1">
    <citation type="journal article" date="2020" name="mSystems">
        <title>Genome- and Community-Level Interaction Insights into Carbon Utilization and Element Cycling Functions of Hydrothermarchaeota in Hydrothermal Sediment.</title>
        <authorList>
            <person name="Zhou Z."/>
            <person name="Liu Y."/>
            <person name="Xu W."/>
            <person name="Pan J."/>
            <person name="Luo Z.H."/>
            <person name="Li M."/>
        </authorList>
    </citation>
    <scope>NUCLEOTIDE SEQUENCE [LARGE SCALE GENOMIC DNA]</scope>
    <source>
        <strain evidence="4">SpSt-776</strain>
    </source>
</reference>
<name>A0A7C3WKJ6_9BACT</name>
<dbReference type="SUPFAM" id="SSF52172">
    <property type="entry name" value="CheY-like"/>
    <property type="match status" value="1"/>
</dbReference>
<dbReference type="PROSITE" id="PS50110">
    <property type="entry name" value="RESPONSE_REGULATORY"/>
    <property type="match status" value="1"/>
</dbReference>
<dbReference type="InterPro" id="IPR050595">
    <property type="entry name" value="Bact_response_regulator"/>
</dbReference>
<evidence type="ECO:0000313" key="4">
    <source>
        <dbReference type="EMBL" id="HGB13913.1"/>
    </source>
</evidence>
<dbReference type="GO" id="GO:0000160">
    <property type="term" value="P:phosphorelay signal transduction system"/>
    <property type="evidence" value="ECO:0007669"/>
    <property type="project" value="InterPro"/>
</dbReference>
<evidence type="ECO:0000256" key="2">
    <source>
        <dbReference type="PROSITE-ProRule" id="PRU00169"/>
    </source>
</evidence>
<organism evidence="4">
    <name type="scientific">Desulfobacca acetoxidans</name>
    <dbReference type="NCBI Taxonomy" id="60893"/>
    <lineage>
        <taxon>Bacteria</taxon>
        <taxon>Pseudomonadati</taxon>
        <taxon>Thermodesulfobacteriota</taxon>
        <taxon>Desulfobaccia</taxon>
        <taxon>Desulfobaccales</taxon>
        <taxon>Desulfobaccaceae</taxon>
        <taxon>Desulfobacca</taxon>
    </lineage>
</organism>
<dbReference type="PANTHER" id="PTHR44591">
    <property type="entry name" value="STRESS RESPONSE REGULATOR PROTEIN 1"/>
    <property type="match status" value="1"/>
</dbReference>
<sequence length="139" mass="15514">MTYNVLIVDDSATMGALIRKVLVISGFATGECFEGGNGQEALDILRNNRVDLIFADLHMPEMDGAAFLKVLRNHHHWRSIPVVLITTEGRPEVLNPVLRQRVQGYIRKPFQPETIRKHLINILGEAAASHVGKLEGCDF</sequence>
<dbReference type="InterPro" id="IPR001789">
    <property type="entry name" value="Sig_transdc_resp-reg_receiver"/>
</dbReference>
<dbReference type="SMART" id="SM00448">
    <property type="entry name" value="REC"/>
    <property type="match status" value="1"/>
</dbReference>
<dbReference type="PANTHER" id="PTHR44591:SF3">
    <property type="entry name" value="RESPONSE REGULATORY DOMAIN-CONTAINING PROTEIN"/>
    <property type="match status" value="1"/>
</dbReference>
<gene>
    <name evidence="4" type="ORF">ENV62_01545</name>
</gene>
<dbReference type="Pfam" id="PF00072">
    <property type="entry name" value="Response_reg"/>
    <property type="match status" value="1"/>
</dbReference>
<comment type="caution">
    <text evidence="4">The sequence shown here is derived from an EMBL/GenBank/DDBJ whole genome shotgun (WGS) entry which is preliminary data.</text>
</comment>
<feature type="domain" description="Response regulatory" evidence="3">
    <location>
        <begin position="4"/>
        <end position="123"/>
    </location>
</feature>
<dbReference type="Gene3D" id="3.40.50.2300">
    <property type="match status" value="1"/>
</dbReference>
<keyword evidence="1 2" id="KW-0597">Phosphoprotein</keyword>
<accession>A0A7C3WKJ6</accession>
<dbReference type="EMBL" id="DTHB01000016">
    <property type="protein sequence ID" value="HGB13913.1"/>
    <property type="molecule type" value="Genomic_DNA"/>
</dbReference>
<feature type="modified residue" description="4-aspartylphosphate" evidence="2">
    <location>
        <position position="56"/>
    </location>
</feature>
<dbReference type="AlphaFoldDB" id="A0A7C3WKJ6"/>
<proteinExistence type="predicted"/>
<evidence type="ECO:0000259" key="3">
    <source>
        <dbReference type="PROSITE" id="PS50110"/>
    </source>
</evidence>
<dbReference type="InterPro" id="IPR011006">
    <property type="entry name" value="CheY-like_superfamily"/>
</dbReference>
<protein>
    <submittedName>
        <fullName evidence="4">Response regulator</fullName>
    </submittedName>
</protein>